<evidence type="ECO:0000256" key="14">
    <source>
        <dbReference type="ARBA" id="ARBA00079385"/>
    </source>
</evidence>
<keyword evidence="19" id="KW-1185">Reference proteome</keyword>
<evidence type="ECO:0000256" key="6">
    <source>
        <dbReference type="ARBA" id="ARBA00022989"/>
    </source>
</evidence>
<keyword evidence="10" id="KW-0325">Glycoprotein</keyword>
<evidence type="ECO:0000256" key="5">
    <source>
        <dbReference type="ARBA" id="ARBA00022737"/>
    </source>
</evidence>
<dbReference type="PROSITE" id="PS50853">
    <property type="entry name" value="FN3"/>
    <property type="match status" value="1"/>
</dbReference>
<dbReference type="GO" id="GO:0072536">
    <property type="term" value="C:interleukin-23 receptor complex"/>
    <property type="evidence" value="ECO:0007669"/>
    <property type="project" value="UniProtKB-ARBA"/>
</dbReference>
<reference evidence="19" key="1">
    <citation type="submission" date="2012-07" db="EMBL/GenBank/DDBJ databases">
        <title>Genome of the Chinese tree shrew, a rising model animal genetically related to primates.</title>
        <authorList>
            <person name="Zhang G."/>
            <person name="Fan Y."/>
            <person name="Yao Y."/>
            <person name="Huang Z."/>
        </authorList>
    </citation>
    <scope>NUCLEOTIDE SEQUENCE [LARGE SCALE GENOMIC DNA]</scope>
</reference>
<evidence type="ECO:0000256" key="15">
    <source>
        <dbReference type="SAM" id="Phobius"/>
    </source>
</evidence>
<proteinExistence type="inferred from homology"/>
<keyword evidence="9 18" id="KW-0675">Receptor</keyword>
<evidence type="ECO:0000256" key="11">
    <source>
        <dbReference type="ARBA" id="ARBA00057593"/>
    </source>
</evidence>
<dbReference type="InterPro" id="IPR003961">
    <property type="entry name" value="FN3_dom"/>
</dbReference>
<evidence type="ECO:0000256" key="7">
    <source>
        <dbReference type="ARBA" id="ARBA00023136"/>
    </source>
</evidence>
<feature type="signal peptide" evidence="16">
    <location>
        <begin position="1"/>
        <end position="21"/>
    </location>
</feature>
<dbReference type="InterPro" id="IPR013783">
    <property type="entry name" value="Ig-like_fold"/>
</dbReference>
<evidence type="ECO:0000256" key="9">
    <source>
        <dbReference type="ARBA" id="ARBA00023170"/>
    </source>
</evidence>
<dbReference type="STRING" id="246437.L9KWH3"/>
<keyword evidence="6 15" id="KW-1133">Transmembrane helix</keyword>
<reference evidence="19" key="2">
    <citation type="journal article" date="2013" name="Nat. Commun.">
        <title>Genome of the Chinese tree shrew.</title>
        <authorList>
            <person name="Fan Y."/>
            <person name="Huang Z.Y."/>
            <person name="Cao C.C."/>
            <person name="Chen C.S."/>
            <person name="Chen Y.X."/>
            <person name="Fan D.D."/>
            <person name="He J."/>
            <person name="Hou H.L."/>
            <person name="Hu L."/>
            <person name="Hu X.T."/>
            <person name="Jiang X.T."/>
            <person name="Lai R."/>
            <person name="Lang Y.S."/>
            <person name="Liang B."/>
            <person name="Liao S.G."/>
            <person name="Mu D."/>
            <person name="Ma Y.Y."/>
            <person name="Niu Y.Y."/>
            <person name="Sun X.Q."/>
            <person name="Xia J.Q."/>
            <person name="Xiao J."/>
            <person name="Xiong Z.Q."/>
            <person name="Xu L."/>
            <person name="Yang L."/>
            <person name="Zhang Y."/>
            <person name="Zhao W."/>
            <person name="Zhao X.D."/>
            <person name="Zheng Y.T."/>
            <person name="Zhou J.M."/>
            <person name="Zhu Y.B."/>
            <person name="Zhang G.J."/>
            <person name="Wang J."/>
            <person name="Yao Y.G."/>
        </authorList>
    </citation>
    <scope>NUCLEOTIDE SEQUENCE [LARGE SCALE GENOMIC DNA]</scope>
</reference>
<evidence type="ECO:0000256" key="1">
    <source>
        <dbReference type="ARBA" id="ARBA00004479"/>
    </source>
</evidence>
<dbReference type="InParanoid" id="L9KWH3"/>
<evidence type="ECO:0000256" key="8">
    <source>
        <dbReference type="ARBA" id="ARBA00023157"/>
    </source>
</evidence>
<evidence type="ECO:0000256" key="4">
    <source>
        <dbReference type="ARBA" id="ARBA00022729"/>
    </source>
</evidence>
<dbReference type="PANTHER" id="PTHR23036">
    <property type="entry name" value="CYTOKINE RECEPTOR"/>
    <property type="match status" value="1"/>
</dbReference>
<feature type="domain" description="Fibronectin type-III" evidence="17">
    <location>
        <begin position="463"/>
        <end position="559"/>
    </location>
</feature>
<dbReference type="InterPro" id="IPR050379">
    <property type="entry name" value="Type-I_Cytokine_Rcpt"/>
</dbReference>
<evidence type="ECO:0000313" key="18">
    <source>
        <dbReference type="EMBL" id="ELW67161.1"/>
    </source>
</evidence>
<dbReference type="CDD" id="cd00063">
    <property type="entry name" value="FN3"/>
    <property type="match status" value="1"/>
</dbReference>
<dbReference type="GO" id="GO:0019955">
    <property type="term" value="F:cytokine binding"/>
    <property type="evidence" value="ECO:0007669"/>
    <property type="project" value="TreeGrafter"/>
</dbReference>
<organism evidence="18 19">
    <name type="scientific">Tupaia chinensis</name>
    <name type="common">Chinese tree shrew</name>
    <name type="synonym">Tupaia belangeri chinensis</name>
    <dbReference type="NCBI Taxonomy" id="246437"/>
    <lineage>
        <taxon>Eukaryota</taxon>
        <taxon>Metazoa</taxon>
        <taxon>Chordata</taxon>
        <taxon>Craniata</taxon>
        <taxon>Vertebrata</taxon>
        <taxon>Euteleostomi</taxon>
        <taxon>Mammalia</taxon>
        <taxon>Eutheria</taxon>
        <taxon>Euarchontoglires</taxon>
        <taxon>Scandentia</taxon>
        <taxon>Tupaiidae</taxon>
        <taxon>Tupaia</taxon>
    </lineage>
</organism>
<dbReference type="PANTHER" id="PTHR23036:SF51">
    <property type="entry name" value="INTERLEUKIN-12 RECEPTOR SUBUNIT BETA-1"/>
    <property type="match status" value="1"/>
</dbReference>
<keyword evidence="4 16" id="KW-0732">Signal</keyword>
<dbReference type="Proteomes" id="UP000011518">
    <property type="component" value="Unassembled WGS sequence"/>
</dbReference>
<accession>L9KWH3</accession>
<evidence type="ECO:0000256" key="16">
    <source>
        <dbReference type="SAM" id="SignalP"/>
    </source>
</evidence>
<evidence type="ECO:0000256" key="13">
    <source>
        <dbReference type="ARBA" id="ARBA00067634"/>
    </source>
</evidence>
<evidence type="ECO:0000256" key="3">
    <source>
        <dbReference type="ARBA" id="ARBA00022692"/>
    </source>
</evidence>
<comment type="subunit">
    <text evidence="12">Dimer or oligomer; disulfide-linked. Interacts with IL12RB2 to form the high affinity IL12 receptor. Heterodimer with IL23R; in presence of IL23. The heterodimer forms the IL23 receptor.</text>
</comment>
<comment type="similarity">
    <text evidence="2">Belongs to the type I cytokine receptor family. Type 2 subfamily.</text>
</comment>
<dbReference type="GO" id="GO:0004896">
    <property type="term" value="F:cytokine receptor activity"/>
    <property type="evidence" value="ECO:0007669"/>
    <property type="project" value="TreeGrafter"/>
</dbReference>
<dbReference type="FunFam" id="2.60.40.10:FF:001717">
    <property type="entry name" value="Interleukin 12 receptor subunit beta 1"/>
    <property type="match status" value="1"/>
</dbReference>
<dbReference type="EMBL" id="KB320623">
    <property type="protein sequence ID" value="ELW67161.1"/>
    <property type="molecule type" value="Genomic_DNA"/>
</dbReference>
<sequence>MGWPGVRPVLLLLLLSRQGAACRADQCCFQDRPYPRADSGLGHLLSTGLASGPRDLSCYRILNVGYECSWRDEGLSSGRCCYFSTGSATTQQFSDQDGVSVFCNVTLWVETQAMNRTERSPEITLQLYNSVRYDPPWTNIKLSRLAGQLQMEWETPDLQYGAEVQFRRRTPNSPWKLGYCGRQDASEIETCLCPLEVDAAQEFQIQRRQVLETGVPGGPWSSWSHSVCVPPEIPPQPEMSLLLEPLDQNGKRKLTLRGQLPQLELPEGCHEPERLRGCRGPTSHVGMIYCVRLHMLSCPCKTPATRLLSLRRNLSLSGGAYDVAVVSWNRFGPGPNQTWHIPAINHTEPGSLNISVGVNGTTMRWPAQAQVVTYCIEWQPWGQDGAQEGTEDGGQATCTLTAPQGQDPAGMAEYSWGPESRVMEKEECYRITIFASDNLEKLTSWSTVLSTHHFGGDASAAGTVHPVSVKNHSSDSVSVAWTPSPLSACPGVLTEYVVRCREEDTRQVSELRVKPTETQATLRGLRAGAAYSVQVRADTAWVQGAWSRPQHFRLDVPVPVLFSLLLSLGSFVSILVLGALGYLGLSRAARHLCPPLPTPGASSAMEFLSSQGKQVKSPSFIFLFVFIMYIKYIIYNIHNISYT</sequence>
<gene>
    <name evidence="18" type="ORF">TREES_T100014728</name>
</gene>
<keyword evidence="8" id="KW-1015">Disulfide bond</keyword>
<dbReference type="InterPro" id="IPR036116">
    <property type="entry name" value="FN3_sf"/>
</dbReference>
<dbReference type="Gene3D" id="2.60.40.10">
    <property type="entry name" value="Immunoglobulins"/>
    <property type="match status" value="2"/>
</dbReference>
<feature type="transmembrane region" description="Helical" evidence="15">
    <location>
        <begin position="620"/>
        <end position="638"/>
    </location>
</feature>
<name>L9KWH3_TUPCH</name>
<protein>
    <recommendedName>
        <fullName evidence="13">Interleukin-12 receptor subunit beta-1</fullName>
    </recommendedName>
    <alternativeName>
        <fullName evidence="14">IL-12 receptor beta component</fullName>
    </alternativeName>
</protein>
<dbReference type="eggNOG" id="ENOG502S2KP">
    <property type="taxonomic scope" value="Eukaryota"/>
</dbReference>
<comment type="function">
    <text evidence="11">Functions as an interleukin receptor which binds interleukin-12 with low affinity and is involved in IL12 transduction. Associated with IL12RB2 it forms a functional, high affinity receptor for IL12. Also associates with IL23R to form the interleukin-23 receptor which functions in IL23 signal transduction probably through activation of the Jak-Stat signaling cascade.</text>
</comment>
<feature type="chain" id="PRO_5004000227" description="Interleukin-12 receptor subunit beta-1" evidence="16">
    <location>
        <begin position="22"/>
        <end position="643"/>
    </location>
</feature>
<keyword evidence="3 15" id="KW-0812">Transmembrane</keyword>
<dbReference type="GO" id="GO:0009897">
    <property type="term" value="C:external side of plasma membrane"/>
    <property type="evidence" value="ECO:0007669"/>
    <property type="project" value="TreeGrafter"/>
</dbReference>
<evidence type="ECO:0000256" key="12">
    <source>
        <dbReference type="ARBA" id="ARBA00065421"/>
    </source>
</evidence>
<keyword evidence="5" id="KW-0677">Repeat</keyword>
<dbReference type="FunCoup" id="L9KWH3">
    <property type="interactions" value="296"/>
</dbReference>
<feature type="transmembrane region" description="Helical" evidence="15">
    <location>
        <begin position="560"/>
        <end position="585"/>
    </location>
</feature>
<dbReference type="AlphaFoldDB" id="L9KWH3"/>
<dbReference type="Pfam" id="PF00041">
    <property type="entry name" value="fn3"/>
    <property type="match status" value="1"/>
</dbReference>
<dbReference type="SMART" id="SM00060">
    <property type="entry name" value="FN3"/>
    <property type="match status" value="1"/>
</dbReference>
<comment type="subcellular location">
    <subcellularLocation>
        <location evidence="1">Membrane</location>
        <topology evidence="1">Single-pass type I membrane protein</topology>
    </subcellularLocation>
</comment>
<evidence type="ECO:0000256" key="10">
    <source>
        <dbReference type="ARBA" id="ARBA00023180"/>
    </source>
</evidence>
<evidence type="ECO:0000259" key="17">
    <source>
        <dbReference type="PROSITE" id="PS50853"/>
    </source>
</evidence>
<evidence type="ECO:0000313" key="19">
    <source>
        <dbReference type="Proteomes" id="UP000011518"/>
    </source>
</evidence>
<keyword evidence="7 15" id="KW-0472">Membrane</keyword>
<dbReference type="SUPFAM" id="SSF49265">
    <property type="entry name" value="Fibronectin type III"/>
    <property type="match status" value="1"/>
</dbReference>
<evidence type="ECO:0000256" key="2">
    <source>
        <dbReference type="ARBA" id="ARBA00008921"/>
    </source>
</evidence>